<reference evidence="2" key="2">
    <citation type="submission" date="2021-04" db="EMBL/GenBank/DDBJ databases">
        <authorList>
            <person name="Gilroy R."/>
        </authorList>
    </citation>
    <scope>NUCLEOTIDE SEQUENCE</scope>
    <source>
        <strain evidence="2">CHK173-259</strain>
    </source>
</reference>
<proteinExistence type="predicted"/>
<feature type="domain" description="AAA+ ATPase" evidence="1">
    <location>
        <begin position="18"/>
        <end position="187"/>
    </location>
</feature>
<dbReference type="Proteomes" id="UP000886822">
    <property type="component" value="Unassembled WGS sequence"/>
</dbReference>
<dbReference type="InterPro" id="IPR003593">
    <property type="entry name" value="AAA+_ATPase"/>
</dbReference>
<reference evidence="2" key="1">
    <citation type="journal article" date="2021" name="PeerJ">
        <title>Extensive microbial diversity within the chicken gut microbiome revealed by metagenomics and culture.</title>
        <authorList>
            <person name="Gilroy R."/>
            <person name="Ravi A."/>
            <person name="Getino M."/>
            <person name="Pursley I."/>
            <person name="Horton D.L."/>
            <person name="Alikhan N.F."/>
            <person name="Baker D."/>
            <person name="Gharbi K."/>
            <person name="Hall N."/>
            <person name="Watson M."/>
            <person name="Adriaenssens E.M."/>
            <person name="Foster-Nyarko E."/>
            <person name="Jarju S."/>
            <person name="Secka A."/>
            <person name="Antonio M."/>
            <person name="Oren A."/>
            <person name="Chaudhuri R.R."/>
            <person name="La Ragione R."/>
            <person name="Hildebrand F."/>
            <person name="Pallen M.J."/>
        </authorList>
    </citation>
    <scope>NUCLEOTIDE SEQUENCE</scope>
    <source>
        <strain evidence="2">CHK173-259</strain>
    </source>
</reference>
<dbReference type="GO" id="GO:0005524">
    <property type="term" value="F:ATP binding"/>
    <property type="evidence" value="ECO:0007669"/>
    <property type="project" value="UniProtKB-KW"/>
</dbReference>
<dbReference type="AlphaFoldDB" id="A0A9D1U5K7"/>
<dbReference type="InterPro" id="IPR027417">
    <property type="entry name" value="P-loop_NTPase"/>
</dbReference>
<dbReference type="SMART" id="SM00382">
    <property type="entry name" value="AAA"/>
    <property type="match status" value="1"/>
</dbReference>
<organism evidence="2 3">
    <name type="scientific">Candidatus Levilactobacillus faecigallinarum</name>
    <dbReference type="NCBI Taxonomy" id="2838638"/>
    <lineage>
        <taxon>Bacteria</taxon>
        <taxon>Bacillati</taxon>
        <taxon>Bacillota</taxon>
        <taxon>Bacilli</taxon>
        <taxon>Lactobacillales</taxon>
        <taxon>Lactobacillaceae</taxon>
        <taxon>Levilactobacillus</taxon>
    </lineage>
</organism>
<evidence type="ECO:0000313" key="3">
    <source>
        <dbReference type="Proteomes" id="UP000886822"/>
    </source>
</evidence>
<sequence>MALTYPECLQATQVVLASGHVPTIVGEAGIGKSALVADLARQRHAKLFTTVVSLVEKGDLVIPVPPLTADSFIQTKDYGTLADVQFGYSHTLVAMIRYAEAHPDQEIIWFLDEFNRGTQAVQSELMNLVLQRQINSLHLPQQVRLILAENPDATMRGFADSHYGVTPGDAAIADRTTRLVLRADVPTWLDWAQASVNGQPRISQLVIDYLTENPADLFTAPTSDDQDADLLPTPRAWARVSSLLRELSRQDLLQQTAIVRELLQGNLGVVVGTAFAGVVAQQRPVMTVDQLYTDTAAVTRFTALPAAQQQHVLSLAIADQTDWPLTQGPTATRFTAALLACAPDGQFALARELAQAEDLLEALHGALNDPAVGRLYQTLTDIGQRGSQIEV</sequence>
<accession>A0A9D1U5K7</accession>
<comment type="caution">
    <text evidence="2">The sequence shown here is derived from an EMBL/GenBank/DDBJ whole genome shotgun (WGS) entry which is preliminary data.</text>
</comment>
<keyword evidence="2" id="KW-0547">Nucleotide-binding</keyword>
<dbReference type="SUPFAM" id="SSF52540">
    <property type="entry name" value="P-loop containing nucleoside triphosphate hydrolases"/>
    <property type="match status" value="1"/>
</dbReference>
<gene>
    <name evidence="2" type="ORF">H9875_02650</name>
</gene>
<protein>
    <submittedName>
        <fullName evidence="2">ATP-binding protein</fullName>
    </submittedName>
</protein>
<evidence type="ECO:0000313" key="2">
    <source>
        <dbReference type="EMBL" id="HIW71504.1"/>
    </source>
</evidence>
<name>A0A9D1U5K7_9LACO</name>
<dbReference type="Gene3D" id="3.40.50.300">
    <property type="entry name" value="P-loop containing nucleotide triphosphate hydrolases"/>
    <property type="match status" value="1"/>
</dbReference>
<evidence type="ECO:0000259" key="1">
    <source>
        <dbReference type="SMART" id="SM00382"/>
    </source>
</evidence>
<dbReference type="EMBL" id="DXGJ01000021">
    <property type="protein sequence ID" value="HIW71504.1"/>
    <property type="molecule type" value="Genomic_DNA"/>
</dbReference>
<keyword evidence="2" id="KW-0067">ATP-binding</keyword>